<keyword evidence="5" id="KW-1185">Reference proteome</keyword>
<dbReference type="GO" id="GO:0003676">
    <property type="term" value="F:nucleic acid binding"/>
    <property type="evidence" value="ECO:0007669"/>
    <property type="project" value="InterPro"/>
</dbReference>
<evidence type="ECO:0000256" key="2">
    <source>
        <dbReference type="ARBA" id="ARBA00022801"/>
    </source>
</evidence>
<dbReference type="GO" id="GO:0016787">
    <property type="term" value="F:hydrolase activity"/>
    <property type="evidence" value="ECO:0007669"/>
    <property type="project" value="UniProtKB-KW"/>
</dbReference>
<evidence type="ECO:0000313" key="5">
    <source>
        <dbReference type="Proteomes" id="UP001172457"/>
    </source>
</evidence>
<dbReference type="Pfam" id="PF07727">
    <property type="entry name" value="RVT_2"/>
    <property type="match status" value="1"/>
</dbReference>
<keyword evidence="1" id="KW-0479">Metal-binding</keyword>
<evidence type="ECO:0000313" key="4">
    <source>
        <dbReference type="EMBL" id="KAJ9545107.1"/>
    </source>
</evidence>
<evidence type="ECO:0000256" key="1">
    <source>
        <dbReference type="ARBA" id="ARBA00022723"/>
    </source>
</evidence>
<protein>
    <recommendedName>
        <fullName evidence="3">Integrase catalytic domain-containing protein</fullName>
    </recommendedName>
</protein>
<gene>
    <name evidence="4" type="ORF">OSB04_024814</name>
</gene>
<dbReference type="GO" id="GO:0046872">
    <property type="term" value="F:metal ion binding"/>
    <property type="evidence" value="ECO:0007669"/>
    <property type="project" value="UniProtKB-KW"/>
</dbReference>
<proteinExistence type="predicted"/>
<dbReference type="InterPro" id="IPR039537">
    <property type="entry name" value="Retrotran_Ty1/copia-like"/>
</dbReference>
<accession>A0AA38W118</accession>
<dbReference type="GO" id="GO:0015074">
    <property type="term" value="P:DNA integration"/>
    <property type="evidence" value="ECO:0007669"/>
    <property type="project" value="InterPro"/>
</dbReference>
<dbReference type="Proteomes" id="UP001172457">
    <property type="component" value="Chromosome 6"/>
</dbReference>
<evidence type="ECO:0000259" key="3">
    <source>
        <dbReference type="PROSITE" id="PS50994"/>
    </source>
</evidence>
<dbReference type="PROSITE" id="PS50994">
    <property type="entry name" value="INTEGRASE"/>
    <property type="match status" value="1"/>
</dbReference>
<dbReference type="PANTHER" id="PTHR42648">
    <property type="entry name" value="TRANSPOSASE, PUTATIVE-RELATED"/>
    <property type="match status" value="1"/>
</dbReference>
<dbReference type="PANTHER" id="PTHR42648:SF32">
    <property type="entry name" value="RIBONUCLEASE H-LIKE DOMAIN, GAG-PRE-INTEGRASE DOMAIN PROTEIN-RELATED"/>
    <property type="match status" value="1"/>
</dbReference>
<dbReference type="InterPro" id="IPR013103">
    <property type="entry name" value="RVT_2"/>
</dbReference>
<dbReference type="AlphaFoldDB" id="A0AA38W118"/>
<reference evidence="4" key="1">
    <citation type="submission" date="2023-03" db="EMBL/GenBank/DDBJ databases">
        <title>Chromosome-scale reference genome and RAD-based genetic map of yellow starthistle (Centaurea solstitialis) reveal putative structural variation and QTLs associated with invader traits.</title>
        <authorList>
            <person name="Reatini B."/>
            <person name="Cang F.A."/>
            <person name="Jiang Q."/>
            <person name="Mckibben M.T.W."/>
            <person name="Barker M.S."/>
            <person name="Rieseberg L.H."/>
            <person name="Dlugosch K.M."/>
        </authorList>
    </citation>
    <scope>NUCLEOTIDE SEQUENCE</scope>
    <source>
        <strain evidence="4">CAN-66</strain>
        <tissue evidence="4">Leaf</tissue>
    </source>
</reference>
<name>A0AA38W118_9ASTR</name>
<dbReference type="EMBL" id="JARYMX010000006">
    <property type="protein sequence ID" value="KAJ9545107.1"/>
    <property type="molecule type" value="Genomic_DNA"/>
</dbReference>
<dbReference type="InterPro" id="IPR036397">
    <property type="entry name" value="RNaseH_sf"/>
</dbReference>
<keyword evidence="2" id="KW-0378">Hydrolase</keyword>
<dbReference type="InterPro" id="IPR012337">
    <property type="entry name" value="RNaseH-like_sf"/>
</dbReference>
<sequence length="376" mass="43012">MIIYVQLVKWENSGGLLIKPSLTLPMISLYKCCMWTSVDLLQNRVLEERNEFSRYTWVEFITKKSHVTVLLINLLKGLQVRVIRSDNGIKIKNSTILDYLSSVGITHNFSASRTPQQNGVVERKMIEPLLAMTGIKISKKMIEPLLAISVPLPNFLRIHLLLPYHNHLILNPSLMFLTHQLPHYLQNSTSVPSAIPFEPTSITHENIHEDLTQSQSLQEITSNINLPHVVKWRKDLRTSQIEPNKVIEALTDPFWPDGKVAIGTKWVIHNKKDDNAVVIRNKTRLVAQGYCQEEGIDYQETFAPVARLEAIRIFLAYAANRGLKVYQMDVKLAFLNGKLKEEVYVKQPPGFESEKYPNHVYFLDKALNGLKQAPRA</sequence>
<dbReference type="Gene3D" id="3.30.420.10">
    <property type="entry name" value="Ribonuclease H-like superfamily/Ribonuclease H"/>
    <property type="match status" value="1"/>
</dbReference>
<dbReference type="SUPFAM" id="SSF53098">
    <property type="entry name" value="Ribonuclease H-like"/>
    <property type="match status" value="1"/>
</dbReference>
<feature type="domain" description="Integrase catalytic" evidence="3">
    <location>
        <begin position="81"/>
        <end position="180"/>
    </location>
</feature>
<organism evidence="4 5">
    <name type="scientific">Centaurea solstitialis</name>
    <name type="common">yellow star-thistle</name>
    <dbReference type="NCBI Taxonomy" id="347529"/>
    <lineage>
        <taxon>Eukaryota</taxon>
        <taxon>Viridiplantae</taxon>
        <taxon>Streptophyta</taxon>
        <taxon>Embryophyta</taxon>
        <taxon>Tracheophyta</taxon>
        <taxon>Spermatophyta</taxon>
        <taxon>Magnoliopsida</taxon>
        <taxon>eudicotyledons</taxon>
        <taxon>Gunneridae</taxon>
        <taxon>Pentapetalae</taxon>
        <taxon>asterids</taxon>
        <taxon>campanulids</taxon>
        <taxon>Asterales</taxon>
        <taxon>Asteraceae</taxon>
        <taxon>Carduoideae</taxon>
        <taxon>Cardueae</taxon>
        <taxon>Centaureinae</taxon>
        <taxon>Centaurea</taxon>
    </lineage>
</organism>
<dbReference type="InterPro" id="IPR001584">
    <property type="entry name" value="Integrase_cat-core"/>
</dbReference>
<comment type="caution">
    <text evidence="4">The sequence shown here is derived from an EMBL/GenBank/DDBJ whole genome shotgun (WGS) entry which is preliminary data.</text>
</comment>